<dbReference type="KEGG" id="bliq:INP51_08375"/>
<dbReference type="AlphaFoldDB" id="A0A7M2RCM8"/>
<dbReference type="InterPro" id="IPR050105">
    <property type="entry name" value="MoCo_biosynth_MoaA/MoaC"/>
</dbReference>
<feature type="binding site" evidence="10">
    <location>
        <position position="118"/>
    </location>
    <ligand>
        <name>S-adenosyl-L-methionine</name>
        <dbReference type="ChEBI" id="CHEBI:59789"/>
    </ligand>
</feature>
<feature type="binding site" evidence="10">
    <location>
        <position position="26"/>
    </location>
    <ligand>
        <name>S-adenosyl-L-methionine</name>
        <dbReference type="ChEBI" id="CHEBI:59789"/>
    </ligand>
</feature>
<evidence type="ECO:0000256" key="6">
    <source>
        <dbReference type="ARBA" id="ARBA00023014"/>
    </source>
</evidence>
<dbReference type="Gene3D" id="3.20.20.70">
    <property type="entry name" value="Aldolase class I"/>
    <property type="match status" value="1"/>
</dbReference>
<dbReference type="CDD" id="cd21117">
    <property type="entry name" value="Twitch_MoaA"/>
    <property type="match status" value="1"/>
</dbReference>
<evidence type="ECO:0000256" key="5">
    <source>
        <dbReference type="ARBA" id="ARBA00023004"/>
    </source>
</evidence>
<keyword evidence="8 10" id="KW-0501">Molybdenum cofactor biosynthesis</keyword>
<keyword evidence="5 10" id="KW-0408">Iron</keyword>
<organism evidence="13 14">
    <name type="scientific">Blautia liquoris</name>
    <dbReference type="NCBI Taxonomy" id="2779518"/>
    <lineage>
        <taxon>Bacteria</taxon>
        <taxon>Bacillati</taxon>
        <taxon>Bacillota</taxon>
        <taxon>Clostridia</taxon>
        <taxon>Lachnospirales</taxon>
        <taxon>Lachnospiraceae</taxon>
        <taxon>Blautia</taxon>
    </lineage>
</organism>
<dbReference type="Pfam" id="PF06463">
    <property type="entry name" value="Mob_synth_C"/>
    <property type="match status" value="1"/>
</dbReference>
<feature type="binding site" evidence="10">
    <location>
        <position position="27"/>
    </location>
    <ligand>
        <name>[4Fe-4S] cluster</name>
        <dbReference type="ChEBI" id="CHEBI:49883"/>
        <label>1</label>
        <note>4Fe-4S-S-AdoMet</note>
    </ligand>
</feature>
<keyword evidence="9 10" id="KW-0456">Lyase</keyword>
<evidence type="ECO:0000256" key="2">
    <source>
        <dbReference type="ARBA" id="ARBA00022691"/>
    </source>
</evidence>
<dbReference type="GO" id="GO:0006777">
    <property type="term" value="P:Mo-molybdopterin cofactor biosynthetic process"/>
    <property type="evidence" value="ECO:0007669"/>
    <property type="project" value="UniProtKB-UniRule"/>
</dbReference>
<feature type="domain" description="Radical SAM core" evidence="12">
    <location>
        <begin position="4"/>
        <end position="224"/>
    </location>
</feature>
<dbReference type="GO" id="GO:0061799">
    <property type="term" value="F:cyclic pyranopterin monophosphate synthase activity"/>
    <property type="evidence" value="ECO:0007669"/>
    <property type="project" value="TreeGrafter"/>
</dbReference>
<keyword evidence="4 10" id="KW-0547">Nucleotide-binding</keyword>
<evidence type="ECO:0000256" key="11">
    <source>
        <dbReference type="SAM" id="MobiDB-lite"/>
    </source>
</evidence>
<dbReference type="InterPro" id="IPR013785">
    <property type="entry name" value="Aldolase_TIM"/>
</dbReference>
<keyword evidence="2 10" id="KW-0949">S-adenosyl-L-methionine</keyword>
<feature type="binding site" evidence="10">
    <location>
        <position position="67"/>
    </location>
    <ligand>
        <name>S-adenosyl-L-methionine</name>
        <dbReference type="ChEBI" id="CHEBI:59789"/>
    </ligand>
</feature>
<dbReference type="EC" id="4.1.99.22" evidence="10"/>
<evidence type="ECO:0000256" key="1">
    <source>
        <dbReference type="ARBA" id="ARBA00022485"/>
    </source>
</evidence>
<dbReference type="Proteomes" id="UP000593601">
    <property type="component" value="Chromosome"/>
</dbReference>
<comment type="catalytic activity">
    <reaction evidence="10">
        <text>GTP + AH2 + S-adenosyl-L-methionine = (8S)-3',8-cyclo-7,8-dihydroguanosine 5'-triphosphate + 5'-deoxyadenosine + L-methionine + A + H(+)</text>
        <dbReference type="Rhea" id="RHEA:49576"/>
        <dbReference type="ChEBI" id="CHEBI:13193"/>
        <dbReference type="ChEBI" id="CHEBI:15378"/>
        <dbReference type="ChEBI" id="CHEBI:17319"/>
        <dbReference type="ChEBI" id="CHEBI:17499"/>
        <dbReference type="ChEBI" id="CHEBI:37565"/>
        <dbReference type="ChEBI" id="CHEBI:57844"/>
        <dbReference type="ChEBI" id="CHEBI:59789"/>
        <dbReference type="ChEBI" id="CHEBI:131766"/>
        <dbReference type="EC" id="4.1.99.22"/>
    </reaction>
</comment>
<evidence type="ECO:0000313" key="13">
    <source>
        <dbReference type="EMBL" id="QOV18073.1"/>
    </source>
</evidence>
<feature type="binding site" evidence="10">
    <location>
        <position position="94"/>
    </location>
    <ligand>
        <name>GTP</name>
        <dbReference type="ChEBI" id="CHEBI:37565"/>
    </ligand>
</feature>
<feature type="region of interest" description="Disordered" evidence="11">
    <location>
        <begin position="297"/>
        <end position="316"/>
    </location>
</feature>
<feature type="binding site" evidence="10">
    <location>
        <position position="20"/>
    </location>
    <ligand>
        <name>[4Fe-4S] cluster</name>
        <dbReference type="ChEBI" id="CHEBI:49883"/>
        <label>1</label>
        <note>4Fe-4S-S-AdoMet</note>
    </ligand>
</feature>
<dbReference type="GO" id="GO:0051539">
    <property type="term" value="F:4 iron, 4 sulfur cluster binding"/>
    <property type="evidence" value="ECO:0007669"/>
    <property type="project" value="UniProtKB-UniRule"/>
</dbReference>
<keyword evidence="3 10" id="KW-0479">Metal-binding</keyword>
<feature type="binding site" evidence="10">
    <location>
        <begin position="252"/>
        <end position="254"/>
    </location>
    <ligand>
        <name>GTP</name>
        <dbReference type="ChEBI" id="CHEBI:37565"/>
    </ligand>
</feature>
<feature type="binding site" evidence="10">
    <location>
        <position position="24"/>
    </location>
    <ligand>
        <name>[4Fe-4S] cluster</name>
        <dbReference type="ChEBI" id="CHEBI:49883"/>
        <label>1</label>
        <note>4Fe-4S-S-AdoMet</note>
    </ligand>
</feature>
<reference evidence="13 14" key="1">
    <citation type="submission" date="2020-10" db="EMBL/GenBank/DDBJ databases">
        <title>Blautia liquoris sp.nov., isolated from the mud in a fermentation cellar used for the production of Chinese strong-flavoured liquor.</title>
        <authorList>
            <person name="Lu L."/>
        </authorList>
    </citation>
    <scope>NUCLEOTIDE SEQUENCE [LARGE SCALE GENOMIC DNA]</scope>
    <source>
        <strain evidence="13 14">LZLJ-3</strain>
    </source>
</reference>
<dbReference type="RefSeq" id="WP_193734435.1">
    <property type="nucleotide sequence ID" value="NZ_CP063304.1"/>
</dbReference>
<evidence type="ECO:0000256" key="4">
    <source>
        <dbReference type="ARBA" id="ARBA00022741"/>
    </source>
</evidence>
<dbReference type="SUPFAM" id="SSF102114">
    <property type="entry name" value="Radical SAM enzymes"/>
    <property type="match status" value="1"/>
</dbReference>
<dbReference type="NCBIfam" id="TIGR02666">
    <property type="entry name" value="moaA"/>
    <property type="match status" value="1"/>
</dbReference>
<dbReference type="GO" id="GO:0005525">
    <property type="term" value="F:GTP binding"/>
    <property type="evidence" value="ECO:0007669"/>
    <property type="project" value="UniProtKB-UniRule"/>
</dbReference>
<protein>
    <recommendedName>
        <fullName evidence="10">GTP 3',8-cyclase</fullName>
        <ecNumber evidence="10">4.1.99.22</ecNumber>
    </recommendedName>
    <alternativeName>
        <fullName evidence="10">Molybdenum cofactor biosynthesis protein A</fullName>
    </alternativeName>
</protein>
<dbReference type="InterPro" id="IPR058240">
    <property type="entry name" value="rSAM_sf"/>
</dbReference>
<evidence type="ECO:0000256" key="9">
    <source>
        <dbReference type="ARBA" id="ARBA00023239"/>
    </source>
</evidence>
<evidence type="ECO:0000256" key="8">
    <source>
        <dbReference type="ARBA" id="ARBA00023150"/>
    </source>
</evidence>
<dbReference type="InterPro" id="IPR010505">
    <property type="entry name" value="MoaA_twitch"/>
</dbReference>
<dbReference type="EMBL" id="CP063304">
    <property type="protein sequence ID" value="QOV18073.1"/>
    <property type="molecule type" value="Genomic_DNA"/>
</dbReference>
<comment type="cofactor">
    <cofactor evidence="10">
        <name>[4Fe-4S] cluster</name>
        <dbReference type="ChEBI" id="CHEBI:49883"/>
    </cofactor>
    <text evidence="10">Binds 2 [4Fe-4S] clusters. Binds 1 [4Fe-4S] cluster coordinated with 3 cysteines and an exchangeable S-adenosyl-L-methionine and 1 [4Fe-4S] cluster coordinated with 3 cysteines and the GTP-derived substrate.</text>
</comment>
<feature type="binding site" evidence="10">
    <location>
        <position position="63"/>
    </location>
    <ligand>
        <name>GTP</name>
        <dbReference type="ChEBI" id="CHEBI:37565"/>
    </ligand>
</feature>
<accession>A0A7M2RCM8</accession>
<evidence type="ECO:0000256" key="3">
    <source>
        <dbReference type="ARBA" id="ARBA00022723"/>
    </source>
</evidence>
<dbReference type="CDD" id="cd01335">
    <property type="entry name" value="Radical_SAM"/>
    <property type="match status" value="1"/>
</dbReference>
<evidence type="ECO:0000313" key="14">
    <source>
        <dbReference type="Proteomes" id="UP000593601"/>
    </source>
</evidence>
<dbReference type="NCBIfam" id="NF001199">
    <property type="entry name" value="PRK00164.2-1"/>
    <property type="match status" value="1"/>
</dbReference>
<dbReference type="InterPro" id="IPR040064">
    <property type="entry name" value="MoaA-like"/>
</dbReference>
<keyword evidence="1 10" id="KW-0004">4Fe-4S</keyword>
<sequence>MKDQFGRTIDYLRISIADLCNYRCMYCMPKEGVCKLTHEDILSHEEIIEIAKAATELGIRKIRVTGGEPLIRKNVVSLIRALGSLPGVEDLAITTNASLLAPIAMDLKEAGLKRVNISLDTLNEEKFRYITRGGHLQDTLDGIRAAAECGMKIKINTVLVGGFNVDEIPALADLTRKYDLELRFIELMPIGHTHPFGKEAYVSDSIVSDYLPDLKSVHREDGVARVYSLWGAKGKIGLISPLSNHFCTECNRIRLTADGHLKPCLHSKEEILVRGLHGEELKEALRQAMYNKPARHKTLSYESRSDSARDMNAIGG</sequence>
<comment type="pathway">
    <text evidence="10">Cofactor biosynthesis; molybdopterin biosynthesis.</text>
</comment>
<feature type="binding site" evidence="10">
    <location>
        <position position="250"/>
    </location>
    <ligand>
        <name>[4Fe-4S] cluster</name>
        <dbReference type="ChEBI" id="CHEBI:49883"/>
        <label>2</label>
        <note>4Fe-4S-substrate</note>
    </ligand>
</feature>
<gene>
    <name evidence="10 13" type="primary">moaA</name>
    <name evidence="13" type="ORF">INP51_08375</name>
</gene>
<dbReference type="SFLD" id="SFLDG01386">
    <property type="entry name" value="main_SPASM_domain-containing"/>
    <property type="match status" value="1"/>
</dbReference>
<keyword evidence="7 10" id="KW-0342">GTP-binding</keyword>
<dbReference type="InterPro" id="IPR006638">
    <property type="entry name" value="Elp3/MiaA/NifB-like_rSAM"/>
</dbReference>
<evidence type="ECO:0000259" key="12">
    <source>
        <dbReference type="PROSITE" id="PS51918"/>
    </source>
</evidence>
<evidence type="ECO:0000256" key="7">
    <source>
        <dbReference type="ARBA" id="ARBA00023134"/>
    </source>
</evidence>
<evidence type="ECO:0000256" key="10">
    <source>
        <dbReference type="HAMAP-Rule" id="MF_01225"/>
    </source>
</evidence>
<dbReference type="GO" id="GO:1904047">
    <property type="term" value="F:S-adenosyl-L-methionine binding"/>
    <property type="evidence" value="ECO:0007669"/>
    <property type="project" value="UniProtKB-UniRule"/>
</dbReference>
<comment type="similarity">
    <text evidence="10">Belongs to the radical SAM superfamily. MoaA family.</text>
</comment>
<keyword evidence="14" id="KW-1185">Reference proteome</keyword>
<dbReference type="GO" id="GO:0046872">
    <property type="term" value="F:metal ion binding"/>
    <property type="evidence" value="ECO:0007669"/>
    <property type="project" value="UniProtKB-KW"/>
</dbReference>
<dbReference type="InterPro" id="IPR007197">
    <property type="entry name" value="rSAM"/>
</dbReference>
<feature type="binding site" evidence="10">
    <location>
        <position position="13"/>
    </location>
    <ligand>
        <name>GTP</name>
        <dbReference type="ChEBI" id="CHEBI:37565"/>
    </ligand>
</feature>
<feature type="binding site" evidence="10">
    <location>
        <position position="247"/>
    </location>
    <ligand>
        <name>[4Fe-4S] cluster</name>
        <dbReference type="ChEBI" id="CHEBI:49883"/>
        <label>2</label>
        <note>4Fe-4S-substrate</note>
    </ligand>
</feature>
<proteinExistence type="inferred from homology"/>
<feature type="binding site" evidence="10">
    <location>
        <position position="264"/>
    </location>
    <ligand>
        <name>[4Fe-4S] cluster</name>
        <dbReference type="ChEBI" id="CHEBI:49883"/>
        <label>2</label>
        <note>4Fe-4S-substrate</note>
    </ligand>
</feature>
<dbReference type="SFLD" id="SFLDS00029">
    <property type="entry name" value="Radical_SAM"/>
    <property type="match status" value="1"/>
</dbReference>
<dbReference type="PANTHER" id="PTHR22960:SF0">
    <property type="entry name" value="MOLYBDENUM COFACTOR BIOSYNTHESIS PROTEIN 1"/>
    <property type="match status" value="1"/>
</dbReference>
<dbReference type="PANTHER" id="PTHR22960">
    <property type="entry name" value="MOLYBDOPTERIN COFACTOR SYNTHESIS PROTEIN A"/>
    <property type="match status" value="1"/>
</dbReference>
<dbReference type="SFLD" id="SFLDG01067">
    <property type="entry name" value="SPASM/twitch_domain_containing"/>
    <property type="match status" value="1"/>
</dbReference>
<keyword evidence="6 10" id="KW-0411">Iron-sulfur</keyword>
<feature type="binding site" evidence="10">
    <location>
        <position position="188"/>
    </location>
    <ligand>
        <name>S-adenosyl-L-methionine</name>
        <dbReference type="ChEBI" id="CHEBI:59789"/>
    </ligand>
</feature>
<comment type="subunit">
    <text evidence="10">Monomer and homodimer.</text>
</comment>
<dbReference type="PROSITE" id="PS51918">
    <property type="entry name" value="RADICAL_SAM"/>
    <property type="match status" value="1"/>
</dbReference>
<dbReference type="InterPro" id="IPR013483">
    <property type="entry name" value="MoaA"/>
</dbReference>
<dbReference type="HAMAP" id="MF_01225_B">
    <property type="entry name" value="MoaA_B"/>
    <property type="match status" value="1"/>
</dbReference>
<feature type="binding site" evidence="10">
    <location>
        <position position="154"/>
    </location>
    <ligand>
        <name>GTP</name>
        <dbReference type="ChEBI" id="CHEBI:37565"/>
    </ligand>
</feature>
<dbReference type="Pfam" id="PF04055">
    <property type="entry name" value="Radical_SAM"/>
    <property type="match status" value="1"/>
</dbReference>
<name>A0A7M2RCM8_9FIRM</name>
<dbReference type="SMART" id="SM00729">
    <property type="entry name" value="Elp3"/>
    <property type="match status" value="1"/>
</dbReference>
<dbReference type="GO" id="GO:0061798">
    <property type="term" value="F:GTP 3',8'-cyclase activity"/>
    <property type="evidence" value="ECO:0007669"/>
    <property type="project" value="UniProtKB-UniRule"/>
</dbReference>
<dbReference type="UniPathway" id="UPA00344"/>
<comment type="function">
    <text evidence="10">Catalyzes the cyclization of GTP to (8S)-3',8-cyclo-7,8-dihydroguanosine 5'-triphosphate.</text>
</comment>
<dbReference type="SFLD" id="SFLDG01383">
    <property type="entry name" value="cyclic_pyranopterin_phosphate"/>
    <property type="match status" value="1"/>
</dbReference>